<comment type="caution">
    <text evidence="2">The sequence shown here is derived from an EMBL/GenBank/DDBJ whole genome shotgun (WGS) entry which is preliminary data.</text>
</comment>
<gene>
    <name evidence="2" type="ORF">HNR39_004395</name>
</gene>
<dbReference type="EMBL" id="JACHHQ010000016">
    <property type="protein sequence ID" value="MBB5202528.1"/>
    <property type="molecule type" value="Genomic_DNA"/>
</dbReference>
<sequence length="551" mass="59820">MNKLIIKHIGIVPLMLLSLAFTASESQAEPVRDNIGVPIQDVKPTKLSYGKNILTDHRQRTTALEIKVVGSAMTKLYFSKIVLPKGAYIEISDPSRTEVYLYGWRDFLRTDARHGAQIFSPTSISGETALVKVVFPHGVTPTDNDIVYLDHYETRKKDQSKGIIDGQDERIPSICYKSRDNGFYQRSQATAFAAIGGYGTTWAVGNKNFMMTNNHVAGTNDALANGEIWFNYRADICSADNSTNNIVKIKPGHIITAGLSDWKDDYSLYALDQFDYKNAKVKALFGGLRISEKRNSIGDTLYIPQHGNGGIMPQKIAATKSGEACKVLYFHDPDHKGTRFNCDVQPGTSGSPALSQDSNEVMALVWGSSSDSNVGVSSWYLWDKVKSFIPADTNVNVPGIGDVLSAMVSIPSATVAVSAKSFNNDVTFESFEDQLVVHYGNANNGYSTMVVEGKDVVSGDIVPVTYRLAVESSCGIGNLTQSCASSSGTKINVSYKESDNLLLAADIATTSWIPLKVFAASDGHLAHGLLIKIANTHPNGHPVEAKNVIGE</sequence>
<proteinExistence type="predicted"/>
<reference evidence="2 3" key="1">
    <citation type="submission" date="2020-08" db="EMBL/GenBank/DDBJ databases">
        <title>Genomic Encyclopedia of Type Strains, Phase IV (KMG-IV): sequencing the most valuable type-strain genomes for metagenomic binning, comparative biology and taxonomic classification.</title>
        <authorList>
            <person name="Goeker M."/>
        </authorList>
    </citation>
    <scope>NUCLEOTIDE SEQUENCE [LARGE SCALE GENOMIC DNA]</scope>
    <source>
        <strain evidence="2 3">DSM 23240</strain>
    </source>
</reference>
<name>A0A840RZJ1_9BURK</name>
<evidence type="ECO:0008006" key="4">
    <source>
        <dbReference type="Google" id="ProtNLM"/>
    </source>
</evidence>
<evidence type="ECO:0000313" key="3">
    <source>
        <dbReference type="Proteomes" id="UP000571084"/>
    </source>
</evidence>
<dbReference type="Gene3D" id="2.40.10.10">
    <property type="entry name" value="Trypsin-like serine proteases"/>
    <property type="match status" value="2"/>
</dbReference>
<dbReference type="InterPro" id="IPR043504">
    <property type="entry name" value="Peptidase_S1_PA_chymotrypsin"/>
</dbReference>
<dbReference type="Proteomes" id="UP000571084">
    <property type="component" value="Unassembled WGS sequence"/>
</dbReference>
<dbReference type="RefSeq" id="WP_168056909.1">
    <property type="nucleotide sequence ID" value="NZ_JAAOZT010000012.1"/>
</dbReference>
<evidence type="ECO:0000313" key="2">
    <source>
        <dbReference type="EMBL" id="MBB5202528.1"/>
    </source>
</evidence>
<dbReference type="Pfam" id="PF13365">
    <property type="entry name" value="Trypsin_2"/>
    <property type="match status" value="1"/>
</dbReference>
<dbReference type="SUPFAM" id="SSF50494">
    <property type="entry name" value="Trypsin-like serine proteases"/>
    <property type="match status" value="1"/>
</dbReference>
<keyword evidence="3" id="KW-1185">Reference proteome</keyword>
<dbReference type="InterPro" id="IPR009003">
    <property type="entry name" value="Peptidase_S1_PA"/>
</dbReference>
<organism evidence="2 3">
    <name type="scientific">Glaciimonas immobilis</name>
    <dbReference type="NCBI Taxonomy" id="728004"/>
    <lineage>
        <taxon>Bacteria</taxon>
        <taxon>Pseudomonadati</taxon>
        <taxon>Pseudomonadota</taxon>
        <taxon>Betaproteobacteria</taxon>
        <taxon>Burkholderiales</taxon>
        <taxon>Oxalobacteraceae</taxon>
        <taxon>Glaciimonas</taxon>
    </lineage>
</organism>
<evidence type="ECO:0000256" key="1">
    <source>
        <dbReference type="SAM" id="SignalP"/>
    </source>
</evidence>
<protein>
    <recommendedName>
        <fullName evidence="4">Serine protease</fullName>
    </recommendedName>
</protein>
<keyword evidence="1" id="KW-0732">Signal</keyword>
<feature type="chain" id="PRO_5033034842" description="Serine protease" evidence="1">
    <location>
        <begin position="29"/>
        <end position="551"/>
    </location>
</feature>
<dbReference type="PANTHER" id="PTHR36234">
    <property type="entry name" value="LYSYL ENDOPEPTIDASE"/>
    <property type="match status" value="1"/>
</dbReference>
<dbReference type="PANTHER" id="PTHR36234:SF5">
    <property type="entry name" value="LYSYL ENDOPEPTIDASE"/>
    <property type="match status" value="1"/>
</dbReference>
<dbReference type="AlphaFoldDB" id="A0A840RZJ1"/>
<accession>A0A840RZJ1</accession>
<feature type="signal peptide" evidence="1">
    <location>
        <begin position="1"/>
        <end position="28"/>
    </location>
</feature>